<dbReference type="InterPro" id="IPR020019">
    <property type="entry name" value="AcTrfase_PglD-like"/>
</dbReference>
<dbReference type="PROSITE" id="PS00101">
    <property type="entry name" value="HEXAPEP_TRANSFERASES"/>
    <property type="match status" value="1"/>
</dbReference>
<keyword evidence="1 6" id="KW-0808">Transferase</keyword>
<dbReference type="InterPro" id="IPR018357">
    <property type="entry name" value="Hexapep_transf_CS"/>
</dbReference>
<feature type="active site" description="Proton acceptor" evidence="3">
    <location>
        <position position="137"/>
    </location>
</feature>
<evidence type="ECO:0000256" key="4">
    <source>
        <dbReference type="PIRSR" id="PIRSR620019-2"/>
    </source>
</evidence>
<dbReference type="InterPro" id="IPR041561">
    <property type="entry name" value="PglD_N"/>
</dbReference>
<gene>
    <name evidence="6" type="ORF">SAMN04244570_1689</name>
</gene>
<dbReference type="CDD" id="cd03360">
    <property type="entry name" value="LbH_AT_putative"/>
    <property type="match status" value="1"/>
</dbReference>
<dbReference type="GO" id="GO:0016740">
    <property type="term" value="F:transferase activity"/>
    <property type="evidence" value="ECO:0007669"/>
    <property type="project" value="UniProtKB-KW"/>
</dbReference>
<dbReference type="EMBL" id="FUYJ01000002">
    <property type="protein sequence ID" value="SKA95687.1"/>
    <property type="molecule type" value="Genomic_DNA"/>
</dbReference>
<evidence type="ECO:0000313" key="6">
    <source>
        <dbReference type="EMBL" id="SKA95687.1"/>
    </source>
</evidence>
<accession>A0A1T4Y1J4</accession>
<keyword evidence="7" id="KW-1185">Reference proteome</keyword>
<dbReference type="SUPFAM" id="SSF51161">
    <property type="entry name" value="Trimeric LpxA-like enzymes"/>
    <property type="match status" value="1"/>
</dbReference>
<dbReference type="AlphaFoldDB" id="A0A1T4Y1J4"/>
<dbReference type="InterPro" id="IPR001451">
    <property type="entry name" value="Hexapep"/>
</dbReference>
<dbReference type="Pfam" id="PF00132">
    <property type="entry name" value="Hexapep"/>
    <property type="match status" value="1"/>
</dbReference>
<organism evidence="6 7">
    <name type="scientific">Sporosarcina newyorkensis</name>
    <dbReference type="NCBI Taxonomy" id="759851"/>
    <lineage>
        <taxon>Bacteria</taxon>
        <taxon>Bacillati</taxon>
        <taxon>Bacillota</taxon>
        <taxon>Bacilli</taxon>
        <taxon>Bacillales</taxon>
        <taxon>Caryophanaceae</taxon>
        <taxon>Sporosarcina</taxon>
    </lineage>
</organism>
<evidence type="ECO:0000256" key="1">
    <source>
        <dbReference type="ARBA" id="ARBA00022679"/>
    </source>
</evidence>
<feature type="domain" description="PglD N-terminal" evidence="5">
    <location>
        <begin position="5"/>
        <end position="70"/>
    </location>
</feature>
<evidence type="ECO:0000313" key="7">
    <source>
        <dbReference type="Proteomes" id="UP000190042"/>
    </source>
</evidence>
<dbReference type="Gene3D" id="2.160.10.10">
    <property type="entry name" value="Hexapeptide repeat proteins"/>
    <property type="match status" value="1"/>
</dbReference>
<protein>
    <submittedName>
        <fullName evidence="6">UDP-perosamine 4-acetyltransferase</fullName>
    </submittedName>
</protein>
<dbReference type="RefSeq" id="WP_078817268.1">
    <property type="nucleotide sequence ID" value="NZ_FUYJ01000002.1"/>
</dbReference>
<evidence type="ECO:0000256" key="2">
    <source>
        <dbReference type="ARBA" id="ARBA00022737"/>
    </source>
</evidence>
<dbReference type="InterPro" id="IPR050179">
    <property type="entry name" value="Trans_hexapeptide_repeat"/>
</dbReference>
<sequence length="209" mass="21960">MNKPVIILGDGGHASVLAEILLLEQRNVLGYTSPEPNKVFFSLNYLGADEAIRAFDPSEVELVLGLGSVNLPYVRSTIFQHFKMLGYTFVTVIHPSAIIAPSAKVEEGCQIMAGSIMQTNSVIEENVILNTGTKVDHDCSIGCHSHIAPGVTISGGVQIGDTTHIGTGATIIQGIKIGSHVLIGAGSVVINDIADGKTVYGVPAKEAKQ</sequence>
<dbReference type="PANTHER" id="PTHR43300">
    <property type="entry name" value="ACETYLTRANSFERASE"/>
    <property type="match status" value="1"/>
</dbReference>
<proteinExistence type="predicted"/>
<dbReference type="Proteomes" id="UP000190042">
    <property type="component" value="Unassembled WGS sequence"/>
</dbReference>
<feature type="binding site" evidence="4">
    <location>
        <position position="67"/>
    </location>
    <ligand>
        <name>substrate</name>
    </ligand>
</feature>
<dbReference type="Pfam" id="PF17836">
    <property type="entry name" value="PglD_N"/>
    <property type="match status" value="1"/>
</dbReference>
<evidence type="ECO:0000259" key="5">
    <source>
        <dbReference type="Pfam" id="PF17836"/>
    </source>
</evidence>
<feature type="site" description="Increases basicity of active site His" evidence="3">
    <location>
        <position position="138"/>
    </location>
</feature>
<feature type="binding site" evidence="4">
    <location>
        <position position="146"/>
    </location>
    <ligand>
        <name>acetyl-CoA</name>
        <dbReference type="ChEBI" id="CHEBI:57288"/>
    </ligand>
</feature>
<dbReference type="NCBIfam" id="TIGR03570">
    <property type="entry name" value="NeuD_NnaD"/>
    <property type="match status" value="1"/>
</dbReference>
<reference evidence="7" key="1">
    <citation type="submission" date="2017-02" db="EMBL/GenBank/DDBJ databases">
        <authorList>
            <person name="Varghese N."/>
            <person name="Submissions S."/>
        </authorList>
    </citation>
    <scope>NUCLEOTIDE SEQUENCE [LARGE SCALE GENOMIC DNA]</scope>
    <source>
        <strain evidence="7">DSM 23966</strain>
    </source>
</reference>
<dbReference type="PANTHER" id="PTHR43300:SF7">
    <property type="entry name" value="UDP-N-ACETYLBACILLOSAMINE N-ACETYLTRANSFERASE"/>
    <property type="match status" value="1"/>
</dbReference>
<dbReference type="InterPro" id="IPR011004">
    <property type="entry name" value="Trimer_LpxA-like_sf"/>
</dbReference>
<evidence type="ECO:0000256" key="3">
    <source>
        <dbReference type="PIRSR" id="PIRSR620019-1"/>
    </source>
</evidence>
<dbReference type="Gene3D" id="3.40.50.20">
    <property type="match status" value="1"/>
</dbReference>
<name>A0A1T4Y1J4_9BACL</name>
<keyword evidence="2" id="KW-0677">Repeat</keyword>